<dbReference type="InParanoid" id="A0A0C3FB76"/>
<evidence type="ECO:0000313" key="3">
    <source>
        <dbReference type="Proteomes" id="UP000054166"/>
    </source>
</evidence>
<reference evidence="2 3" key="1">
    <citation type="submission" date="2014-04" db="EMBL/GenBank/DDBJ databases">
        <authorList>
            <consortium name="DOE Joint Genome Institute"/>
            <person name="Kuo A."/>
            <person name="Tarkka M."/>
            <person name="Buscot F."/>
            <person name="Kohler A."/>
            <person name="Nagy L.G."/>
            <person name="Floudas D."/>
            <person name="Copeland A."/>
            <person name="Barry K.W."/>
            <person name="Cichocki N."/>
            <person name="Veneault-Fourrey C."/>
            <person name="LaButti K."/>
            <person name="Lindquist E.A."/>
            <person name="Lipzen A."/>
            <person name="Lundell T."/>
            <person name="Morin E."/>
            <person name="Murat C."/>
            <person name="Sun H."/>
            <person name="Tunlid A."/>
            <person name="Henrissat B."/>
            <person name="Grigoriev I.V."/>
            <person name="Hibbett D.S."/>
            <person name="Martin F."/>
            <person name="Nordberg H.P."/>
            <person name="Cantor M.N."/>
            <person name="Hua S.X."/>
        </authorList>
    </citation>
    <scope>NUCLEOTIDE SEQUENCE [LARGE SCALE GENOMIC DNA]</scope>
    <source>
        <strain evidence="2 3">F 1598</strain>
    </source>
</reference>
<dbReference type="EMBL" id="KN832996">
    <property type="protein sequence ID" value="KIM81935.1"/>
    <property type="molecule type" value="Genomic_DNA"/>
</dbReference>
<evidence type="ECO:0000256" key="1">
    <source>
        <dbReference type="SAM" id="MobiDB-lite"/>
    </source>
</evidence>
<protein>
    <submittedName>
        <fullName evidence="2">Uncharacterized protein</fullName>
    </submittedName>
</protein>
<keyword evidence="3" id="KW-1185">Reference proteome</keyword>
<dbReference type="HOGENOM" id="CLU_2705712_0_0_1"/>
<accession>A0A0C3FB76</accession>
<proteinExistence type="predicted"/>
<gene>
    <name evidence="2" type="ORF">PILCRDRAFT_820809</name>
</gene>
<feature type="region of interest" description="Disordered" evidence="1">
    <location>
        <begin position="1"/>
        <end position="21"/>
    </location>
</feature>
<organism evidence="2 3">
    <name type="scientific">Piloderma croceum (strain F 1598)</name>
    <dbReference type="NCBI Taxonomy" id="765440"/>
    <lineage>
        <taxon>Eukaryota</taxon>
        <taxon>Fungi</taxon>
        <taxon>Dikarya</taxon>
        <taxon>Basidiomycota</taxon>
        <taxon>Agaricomycotina</taxon>
        <taxon>Agaricomycetes</taxon>
        <taxon>Agaricomycetidae</taxon>
        <taxon>Atheliales</taxon>
        <taxon>Atheliaceae</taxon>
        <taxon>Piloderma</taxon>
    </lineage>
</organism>
<dbReference type="AlphaFoldDB" id="A0A0C3FB76"/>
<evidence type="ECO:0000313" key="2">
    <source>
        <dbReference type="EMBL" id="KIM81935.1"/>
    </source>
</evidence>
<name>A0A0C3FB76_PILCF</name>
<sequence length="73" mass="8360">MFARMSSHTPSPRSLKLQGSSKSWLRVDHSFMLFNVWDSNISGGDNAHSSYDIMVRFSKDCKILRVTMAEEHP</sequence>
<reference evidence="3" key="2">
    <citation type="submission" date="2015-01" db="EMBL/GenBank/DDBJ databases">
        <title>Evolutionary Origins and Diversification of the Mycorrhizal Mutualists.</title>
        <authorList>
            <consortium name="DOE Joint Genome Institute"/>
            <consortium name="Mycorrhizal Genomics Consortium"/>
            <person name="Kohler A."/>
            <person name="Kuo A."/>
            <person name="Nagy L.G."/>
            <person name="Floudas D."/>
            <person name="Copeland A."/>
            <person name="Barry K.W."/>
            <person name="Cichocki N."/>
            <person name="Veneault-Fourrey C."/>
            <person name="LaButti K."/>
            <person name="Lindquist E.A."/>
            <person name="Lipzen A."/>
            <person name="Lundell T."/>
            <person name="Morin E."/>
            <person name="Murat C."/>
            <person name="Riley R."/>
            <person name="Ohm R."/>
            <person name="Sun H."/>
            <person name="Tunlid A."/>
            <person name="Henrissat B."/>
            <person name="Grigoriev I.V."/>
            <person name="Hibbett D.S."/>
            <person name="Martin F."/>
        </authorList>
    </citation>
    <scope>NUCLEOTIDE SEQUENCE [LARGE SCALE GENOMIC DNA]</scope>
    <source>
        <strain evidence="3">F 1598</strain>
    </source>
</reference>
<dbReference type="Proteomes" id="UP000054166">
    <property type="component" value="Unassembled WGS sequence"/>
</dbReference>